<proteinExistence type="predicted"/>
<evidence type="ECO:0000313" key="1">
    <source>
        <dbReference type="EnsemblMetazoa" id="GPAI004107-PA"/>
    </source>
</evidence>
<reference evidence="2" key="1">
    <citation type="submission" date="2014-03" db="EMBL/GenBank/DDBJ databases">
        <authorList>
            <person name="Aksoy S."/>
            <person name="Warren W."/>
            <person name="Wilson R.K."/>
        </authorList>
    </citation>
    <scope>NUCLEOTIDE SEQUENCE [LARGE SCALE GENOMIC DNA]</scope>
    <source>
        <strain evidence="2">IAEA</strain>
    </source>
</reference>
<reference evidence="1" key="2">
    <citation type="submission" date="2020-05" db="UniProtKB">
        <authorList>
            <consortium name="EnsemblMetazoa"/>
        </authorList>
    </citation>
    <scope>IDENTIFICATION</scope>
    <source>
        <strain evidence="1">IAEA</strain>
    </source>
</reference>
<evidence type="ECO:0000313" key="2">
    <source>
        <dbReference type="Proteomes" id="UP000092445"/>
    </source>
</evidence>
<dbReference type="EnsemblMetazoa" id="GPAI004107-RA">
    <property type="protein sequence ID" value="GPAI004107-PA"/>
    <property type="gene ID" value="GPAI004107"/>
</dbReference>
<name>A0A1A9Z511_GLOPL</name>
<keyword evidence="2" id="KW-1185">Reference proteome</keyword>
<sequence>MEESEAFSSEFEDVNHGSSVKFELSDTYFKAQKCKERQILQRISDERNPEIKTILLVKVHIKTEPHIAEAKCKKEQTDVSSKCSLNPDCDSKTENSRAIQIRSMKLN</sequence>
<accession>A0A1A9Z511</accession>
<dbReference type="VEuPathDB" id="VectorBase:GPAI004107"/>
<dbReference type="AlphaFoldDB" id="A0A1A9Z511"/>
<dbReference type="STRING" id="7398.A0A1A9Z511"/>
<organism evidence="1 2">
    <name type="scientific">Glossina pallidipes</name>
    <name type="common">Tsetse fly</name>
    <dbReference type="NCBI Taxonomy" id="7398"/>
    <lineage>
        <taxon>Eukaryota</taxon>
        <taxon>Metazoa</taxon>
        <taxon>Ecdysozoa</taxon>
        <taxon>Arthropoda</taxon>
        <taxon>Hexapoda</taxon>
        <taxon>Insecta</taxon>
        <taxon>Pterygota</taxon>
        <taxon>Neoptera</taxon>
        <taxon>Endopterygota</taxon>
        <taxon>Diptera</taxon>
        <taxon>Brachycera</taxon>
        <taxon>Muscomorpha</taxon>
        <taxon>Hippoboscoidea</taxon>
        <taxon>Glossinidae</taxon>
        <taxon>Glossina</taxon>
    </lineage>
</organism>
<dbReference type="Proteomes" id="UP000092445">
    <property type="component" value="Unassembled WGS sequence"/>
</dbReference>
<protein>
    <submittedName>
        <fullName evidence="1">Uncharacterized protein</fullName>
    </submittedName>
</protein>